<dbReference type="SUPFAM" id="SSF53955">
    <property type="entry name" value="Lysozyme-like"/>
    <property type="match status" value="1"/>
</dbReference>
<dbReference type="AlphaFoldDB" id="A0A151Y5F0"/>
<evidence type="ECO:0008006" key="3">
    <source>
        <dbReference type="Google" id="ProtNLM"/>
    </source>
</evidence>
<accession>A0A151Y5F0</accession>
<dbReference type="Proteomes" id="UP000076276">
    <property type="component" value="Unassembled WGS sequence"/>
</dbReference>
<protein>
    <recommendedName>
        <fullName evidence="3">Tail tape measure protein</fullName>
    </recommendedName>
</protein>
<evidence type="ECO:0000313" key="2">
    <source>
        <dbReference type="Proteomes" id="UP000076276"/>
    </source>
</evidence>
<dbReference type="InterPro" id="IPR023346">
    <property type="entry name" value="Lysozyme-like_dom_sf"/>
</dbReference>
<dbReference type="OrthoDB" id="6660684at2"/>
<dbReference type="Gene3D" id="1.10.530.10">
    <property type="match status" value="1"/>
</dbReference>
<comment type="caution">
    <text evidence="1">The sequence shown here is derived from an EMBL/GenBank/DDBJ whole genome shotgun (WGS) entry which is preliminary data.</text>
</comment>
<dbReference type="RefSeq" id="WP_067666555.1">
    <property type="nucleotide sequence ID" value="NZ_CBCSIK010000008.1"/>
</dbReference>
<dbReference type="STRING" id="1806892.AZH43_07315"/>
<organism evidence="1 2">
    <name type="scientific">Acinetobacter pragensis</name>
    <dbReference type="NCBI Taxonomy" id="1806892"/>
    <lineage>
        <taxon>Bacteria</taxon>
        <taxon>Pseudomonadati</taxon>
        <taxon>Pseudomonadota</taxon>
        <taxon>Gammaproteobacteria</taxon>
        <taxon>Moraxellales</taxon>
        <taxon>Moraxellaceae</taxon>
        <taxon>Acinetobacter</taxon>
    </lineage>
</organism>
<reference evidence="1 2" key="1">
    <citation type="submission" date="2016-03" db="EMBL/GenBank/DDBJ databases">
        <title>Acinetobacter genomospecies 28 strain ANC 4149.</title>
        <authorList>
            <person name="Radolfova-Krizova L."/>
            <person name="Nemec A."/>
        </authorList>
    </citation>
    <scope>NUCLEOTIDE SEQUENCE [LARGE SCALE GENOMIC DNA]</scope>
    <source>
        <strain evidence="1 2">ANC 4149</strain>
    </source>
</reference>
<proteinExistence type="predicted"/>
<keyword evidence="2" id="KW-1185">Reference proteome</keyword>
<evidence type="ECO:0000313" key="1">
    <source>
        <dbReference type="EMBL" id="KYQ73226.1"/>
    </source>
</evidence>
<name>A0A151Y5F0_9GAMM</name>
<sequence length="724" mass="76335">MSNSSSGLQYDELGFLIGLKQTGRDVAKIDKNVEQIISLLEQALNAKAIQYQHASQPKLSALAQALQDAQRQPISVESLMKEQRQATTAMNQVLEKVEDIVAQAAKPADRKTKLKLPAFQKEPIVIDSQESIARELGTDRQRDSNGRFIGSGQQSGTALGKITQTIGTAIANGLNSSPQGVDPTIDAINEVASVLSPVKRAAGFMLRPLTGLMKSRKRSEPLPKEESEHNKKQIKMLQRIADNLSSKGGLLGGIGKLLGTGGSLLGGLLGKGGKGLGKILKFGKGIPVLGALLTALSFSDWKSQSTKEKGGTVGSLAGGTIGAVAGSFLGPAGTLIGGMAGAWIGEKLGSTVAPYFKEWTDSLKSADLPSLLKSGWDSFIDLAKKAFDLTPVGQSANLIKGGYDWIKQKLFGNSGGTSLLFRKQYGGQGLDAPAQYGGASLNSFSASEYAPILDEIARGESTKGAFGTSGYDAVYSGAPIRPPKPISQMTFGEVKAYQKQLIKAGSKSTGAGRYQNIWNNGAFAKMASQAGFKDSDIYNAENQDKLAIHYAGGKKQLDEWIRTGNAAALANKTSQQWAGVKNARGVGNYDGDGLNKARHGGIDAMRKASEEILNNRKQTAGSKSPVNNQAASIVNSAKNNTNSMLALKTSETPTIARTTSLATSFSAPKINTHVEPAKEYLSSPSPQQVVVVNQNSGNINQNVSDRLLAHAITGGLGMGDVWNG</sequence>
<gene>
    <name evidence="1" type="ORF">AZH43_07315</name>
</gene>
<dbReference type="EMBL" id="LUAW01000011">
    <property type="protein sequence ID" value="KYQ73226.1"/>
    <property type="molecule type" value="Genomic_DNA"/>
</dbReference>